<keyword evidence="5" id="KW-1185">Reference proteome</keyword>
<keyword evidence="3" id="KW-1133">Transmembrane helix</keyword>
<dbReference type="PIRSF" id="PIRSF005690">
    <property type="entry name" value="GerBA"/>
    <property type="match status" value="1"/>
</dbReference>
<evidence type="ECO:0000256" key="1">
    <source>
        <dbReference type="ARBA" id="ARBA00005278"/>
    </source>
</evidence>
<protein>
    <submittedName>
        <fullName evidence="4">Spore germination protein B1</fullName>
    </submittedName>
</protein>
<feature type="transmembrane region" description="Helical" evidence="3">
    <location>
        <begin position="477"/>
        <end position="503"/>
    </location>
</feature>
<evidence type="ECO:0000313" key="4">
    <source>
        <dbReference type="EMBL" id="XFO66576.1"/>
    </source>
</evidence>
<feature type="transmembrane region" description="Helical" evidence="3">
    <location>
        <begin position="445"/>
        <end position="465"/>
    </location>
</feature>
<reference evidence="4" key="1">
    <citation type="submission" date="2024-05" db="EMBL/GenBank/DDBJ databases">
        <title>Isolation and characterization of Sporomusa carbonis sp. nov., a carboxydotrophic hydrogenogen in the genus of Sporomusa isolated from a charcoal burning pile.</title>
        <authorList>
            <person name="Boeer T."/>
            <person name="Rosenbaum F."/>
            <person name="Eysell L."/>
            <person name="Mueller V."/>
            <person name="Daniel R."/>
            <person name="Poehlein A."/>
        </authorList>
    </citation>
    <scope>NUCLEOTIDE SEQUENCE [LARGE SCALE GENOMIC DNA]</scope>
    <source>
        <strain evidence="4">DSM 10669</strain>
    </source>
</reference>
<gene>
    <name evidence="4" type="primary">gerBA_1</name>
    <name evidence="4" type="ORF">SPSIL_027350</name>
</gene>
<proteinExistence type="inferred from homology"/>
<feature type="transmembrane region" description="Helical" evidence="3">
    <location>
        <begin position="358"/>
        <end position="377"/>
    </location>
</feature>
<dbReference type="InterPro" id="IPR004995">
    <property type="entry name" value="Spore_Ger"/>
</dbReference>
<evidence type="ECO:0000313" key="5">
    <source>
        <dbReference type="Proteomes" id="UP000216752"/>
    </source>
</evidence>
<dbReference type="Proteomes" id="UP000216752">
    <property type="component" value="Chromosome"/>
</dbReference>
<organism evidence="4 5">
    <name type="scientific">Sporomusa silvacetica DSM 10669</name>
    <dbReference type="NCBI Taxonomy" id="1123289"/>
    <lineage>
        <taxon>Bacteria</taxon>
        <taxon>Bacillati</taxon>
        <taxon>Bacillota</taxon>
        <taxon>Negativicutes</taxon>
        <taxon>Selenomonadales</taxon>
        <taxon>Sporomusaceae</taxon>
        <taxon>Sporomusa</taxon>
    </lineage>
</organism>
<comment type="similarity">
    <text evidence="1">Belongs to the GerABKA family.</text>
</comment>
<dbReference type="PANTHER" id="PTHR22550">
    <property type="entry name" value="SPORE GERMINATION PROTEIN"/>
    <property type="match status" value="1"/>
</dbReference>
<dbReference type="EMBL" id="CP155573">
    <property type="protein sequence ID" value="XFO66576.1"/>
    <property type="molecule type" value="Genomic_DNA"/>
</dbReference>
<dbReference type="InterPro" id="IPR050768">
    <property type="entry name" value="UPF0353/GerABKA_families"/>
</dbReference>
<sequence length="568" mass="63399">MKRRIYPCADNIKKLSAHMPKALIADTQENLDALKHLTVESNTIAEEINQIAQKLMTPNSSEKAEALPVSSSLFNNRQVLKHLFGDCIDVSFREFVIGKEQISAILIFIDGLGSKDIINGQIMKSLMKIQYAPAQTASPELLIKLINKVFLEAVEVSELTTVGEITDAVLTGDTILLVDGAAQALRIITKGWRGRDVGEPVTESVVRGPREGFTETIRTNTALLRRKIKSTELRLEKYIVGRITKTEINLAYLLGTADAKVVAEVRKRIKRIDVDSILESAYIEELIEDTPYTVFPQIEHSERPDKVAAAVLEGRVAILVDGTPFALIVPTIMVQFWQSSEDYYERYPVTWLVRLIRFAFSTIALLLPGVYVAIAMYHQEMFPTALLISIAGAHEGVPFPIYVEALLMELIFETLREAGVRLPQPVGQAVSIVGGLVIGEAAVRAGIISPATIIVVSLTGISSFALPSYNLSWSLRILRFVFGFLGFISGLYGIMLGMLILLIHIISLRSFGVPYFSPFAPFKLQDMKDVMIRLPWWAMNERPYSIPTNNRHRQKFYLKPRIPNANDK</sequence>
<accession>A0ABZ3ILN0</accession>
<dbReference type="Pfam" id="PF03323">
    <property type="entry name" value="GerA"/>
    <property type="match status" value="1"/>
</dbReference>
<evidence type="ECO:0000256" key="2">
    <source>
        <dbReference type="ARBA" id="ARBA00023136"/>
    </source>
</evidence>
<feature type="transmembrane region" description="Helical" evidence="3">
    <location>
        <begin position="316"/>
        <end position="338"/>
    </location>
</feature>
<name>A0ABZ3ILN0_9FIRM</name>
<keyword evidence="3" id="KW-0812">Transmembrane</keyword>
<dbReference type="RefSeq" id="WP_373665505.1">
    <property type="nucleotide sequence ID" value="NZ_CP155573.1"/>
</dbReference>
<evidence type="ECO:0000256" key="3">
    <source>
        <dbReference type="SAM" id="Phobius"/>
    </source>
</evidence>
<keyword evidence="2 3" id="KW-0472">Membrane</keyword>
<dbReference type="PANTHER" id="PTHR22550:SF5">
    <property type="entry name" value="LEUCINE ZIPPER PROTEIN 4"/>
    <property type="match status" value="1"/>
</dbReference>